<feature type="region of interest" description="Disordered" evidence="1">
    <location>
        <begin position="1"/>
        <end position="67"/>
    </location>
</feature>
<name>A0ABV0VYQ7_9TELE</name>
<gene>
    <name evidence="2" type="ORF">XENORESO_016507</name>
</gene>
<dbReference type="EMBL" id="JAHRIM010015481">
    <property type="protein sequence ID" value="MEQ2261833.1"/>
    <property type="molecule type" value="Genomic_DNA"/>
</dbReference>
<protein>
    <submittedName>
        <fullName evidence="2">Uncharacterized protein</fullName>
    </submittedName>
</protein>
<organism evidence="2 3">
    <name type="scientific">Xenotaenia resolanae</name>
    <dbReference type="NCBI Taxonomy" id="208358"/>
    <lineage>
        <taxon>Eukaryota</taxon>
        <taxon>Metazoa</taxon>
        <taxon>Chordata</taxon>
        <taxon>Craniata</taxon>
        <taxon>Vertebrata</taxon>
        <taxon>Euteleostomi</taxon>
        <taxon>Actinopterygii</taxon>
        <taxon>Neopterygii</taxon>
        <taxon>Teleostei</taxon>
        <taxon>Neoteleostei</taxon>
        <taxon>Acanthomorphata</taxon>
        <taxon>Ovalentaria</taxon>
        <taxon>Atherinomorphae</taxon>
        <taxon>Cyprinodontiformes</taxon>
        <taxon>Goodeidae</taxon>
        <taxon>Xenotaenia</taxon>
    </lineage>
</organism>
<reference evidence="2 3" key="1">
    <citation type="submission" date="2021-06" db="EMBL/GenBank/DDBJ databases">
        <authorList>
            <person name="Palmer J.M."/>
        </authorList>
    </citation>
    <scope>NUCLEOTIDE SEQUENCE [LARGE SCALE GENOMIC DNA]</scope>
    <source>
        <strain evidence="2 3">XR_2019</strain>
        <tissue evidence="2">Muscle</tissue>
    </source>
</reference>
<evidence type="ECO:0000256" key="1">
    <source>
        <dbReference type="SAM" id="MobiDB-lite"/>
    </source>
</evidence>
<accession>A0ABV0VYQ7</accession>
<evidence type="ECO:0000313" key="3">
    <source>
        <dbReference type="Proteomes" id="UP001444071"/>
    </source>
</evidence>
<dbReference type="Proteomes" id="UP001444071">
    <property type="component" value="Unassembled WGS sequence"/>
</dbReference>
<keyword evidence="3" id="KW-1185">Reference proteome</keyword>
<proteinExistence type="predicted"/>
<sequence length="108" mass="12243">MPMVLRSRRSTIPDPPSGVELQATPRRRSTRPQQRQSYDEADESEPEAGPSRVMERHEADVEEEAAEEADLTVRFIIHPRNSRTGAPMALGWVQFRAASEAQVWPAIY</sequence>
<comment type="caution">
    <text evidence="2">The sequence shown here is derived from an EMBL/GenBank/DDBJ whole genome shotgun (WGS) entry which is preliminary data.</text>
</comment>
<evidence type="ECO:0000313" key="2">
    <source>
        <dbReference type="EMBL" id="MEQ2261833.1"/>
    </source>
</evidence>